<dbReference type="EMBL" id="CAVNYO010000444">
    <property type="protein sequence ID" value="CAK5281879.1"/>
    <property type="molecule type" value="Genomic_DNA"/>
</dbReference>
<keyword evidence="3" id="KW-1185">Reference proteome</keyword>
<evidence type="ECO:0000313" key="2">
    <source>
        <dbReference type="EMBL" id="CAK5281879.1"/>
    </source>
</evidence>
<gene>
    <name evidence="2" type="ORF">MYCIT1_LOCUS33209</name>
</gene>
<sequence>MFNQSPPSRSRGSRLSNADRERIPECEKIQRDEKRRNASWSQLPPHRTSKVPRALSYALPPNRMASKLGSPPTPLTHGCPFRPQIGQHRWSSPDSRLQRVETEPISIVRIPSRDVLTCKNGPLFCEDAAPIIRMRSKRKNVLLNSLLYPTDDLDWSVPFDRHRRQVEQPCMMVQFPSPSPSSLSSGRSWLSSFGGSSFSSRSSWASSFVRAEHVSTKVVKPRRGDLPRMLVTAHPLREELPSRRISRPRPASQASLSSTLGRFFLTLGPPVKKMPHRALVTSASVQLFLGLSPDAGERELRSQVTVDDYAPLAMLVPLRSQSRTSGSQLNYDDPIHRAYRRAVANTAFLRVIAVHRWAYSKAGHPRRTLVQPQWPPEIKASVGCFDPGSSGLRFVYANVDDQFPF</sequence>
<protein>
    <submittedName>
        <fullName evidence="2">Uncharacterized protein</fullName>
    </submittedName>
</protein>
<feature type="compositionally biased region" description="Low complexity" evidence="1">
    <location>
        <begin position="1"/>
        <end position="16"/>
    </location>
</feature>
<reference evidence="2" key="1">
    <citation type="submission" date="2023-11" db="EMBL/GenBank/DDBJ databases">
        <authorList>
            <person name="De Vega J J."/>
            <person name="De Vega J J."/>
        </authorList>
    </citation>
    <scope>NUCLEOTIDE SEQUENCE</scope>
</reference>
<evidence type="ECO:0000313" key="3">
    <source>
        <dbReference type="Proteomes" id="UP001295794"/>
    </source>
</evidence>
<organism evidence="2 3">
    <name type="scientific">Mycena citricolor</name>
    <dbReference type="NCBI Taxonomy" id="2018698"/>
    <lineage>
        <taxon>Eukaryota</taxon>
        <taxon>Fungi</taxon>
        <taxon>Dikarya</taxon>
        <taxon>Basidiomycota</taxon>
        <taxon>Agaricomycotina</taxon>
        <taxon>Agaricomycetes</taxon>
        <taxon>Agaricomycetidae</taxon>
        <taxon>Agaricales</taxon>
        <taxon>Marasmiineae</taxon>
        <taxon>Mycenaceae</taxon>
        <taxon>Mycena</taxon>
    </lineage>
</organism>
<name>A0AAD2HT28_9AGAR</name>
<evidence type="ECO:0000256" key="1">
    <source>
        <dbReference type="SAM" id="MobiDB-lite"/>
    </source>
</evidence>
<dbReference type="AlphaFoldDB" id="A0AAD2HT28"/>
<feature type="region of interest" description="Disordered" evidence="1">
    <location>
        <begin position="1"/>
        <end position="51"/>
    </location>
</feature>
<dbReference type="Proteomes" id="UP001295794">
    <property type="component" value="Unassembled WGS sequence"/>
</dbReference>
<accession>A0AAD2HT28</accession>
<proteinExistence type="predicted"/>
<comment type="caution">
    <text evidence="2">The sequence shown here is derived from an EMBL/GenBank/DDBJ whole genome shotgun (WGS) entry which is preliminary data.</text>
</comment>
<feature type="compositionally biased region" description="Basic and acidic residues" evidence="1">
    <location>
        <begin position="17"/>
        <end position="36"/>
    </location>
</feature>